<feature type="signal peptide" evidence="1">
    <location>
        <begin position="1"/>
        <end position="22"/>
    </location>
</feature>
<keyword evidence="3" id="KW-1185">Reference proteome</keyword>
<name>A0A8T0PVQ7_PANVG</name>
<gene>
    <name evidence="2" type="ORF">PVAP13_7NG003967</name>
</gene>
<evidence type="ECO:0008006" key="4">
    <source>
        <dbReference type="Google" id="ProtNLM"/>
    </source>
</evidence>
<dbReference type="AlphaFoldDB" id="A0A8T0PVQ7"/>
<feature type="chain" id="PRO_5035930215" description="Secreted protein" evidence="1">
    <location>
        <begin position="23"/>
        <end position="162"/>
    </location>
</feature>
<protein>
    <recommendedName>
        <fullName evidence="4">Secreted protein</fullName>
    </recommendedName>
</protein>
<comment type="caution">
    <text evidence="2">The sequence shown here is derived from an EMBL/GenBank/DDBJ whole genome shotgun (WGS) entry which is preliminary data.</text>
</comment>
<evidence type="ECO:0000256" key="1">
    <source>
        <dbReference type="SAM" id="SignalP"/>
    </source>
</evidence>
<evidence type="ECO:0000313" key="3">
    <source>
        <dbReference type="Proteomes" id="UP000823388"/>
    </source>
</evidence>
<dbReference type="EMBL" id="CM029050">
    <property type="protein sequence ID" value="KAG2564998.1"/>
    <property type="molecule type" value="Genomic_DNA"/>
</dbReference>
<keyword evidence="1" id="KW-0732">Signal</keyword>
<sequence>MHQAMVVAVLFCIASLFPSLQSGGQLRDLRGSDFILISDKDETERPTSCNSCIHGKNKQKACYEVGEMGKHIVHGDAVGNDDDSSDDNHPESGMRVAENIKTLACNRKVKTATPYGQKIAHTAAQAGTSRCRHLPITARSEPPLPRRLGTRLFQAAHNRNRG</sequence>
<evidence type="ECO:0000313" key="2">
    <source>
        <dbReference type="EMBL" id="KAG2564998.1"/>
    </source>
</evidence>
<accession>A0A8T0PVQ7</accession>
<dbReference type="Proteomes" id="UP000823388">
    <property type="component" value="Chromosome 7N"/>
</dbReference>
<proteinExistence type="predicted"/>
<organism evidence="2 3">
    <name type="scientific">Panicum virgatum</name>
    <name type="common">Blackwell switchgrass</name>
    <dbReference type="NCBI Taxonomy" id="38727"/>
    <lineage>
        <taxon>Eukaryota</taxon>
        <taxon>Viridiplantae</taxon>
        <taxon>Streptophyta</taxon>
        <taxon>Embryophyta</taxon>
        <taxon>Tracheophyta</taxon>
        <taxon>Spermatophyta</taxon>
        <taxon>Magnoliopsida</taxon>
        <taxon>Liliopsida</taxon>
        <taxon>Poales</taxon>
        <taxon>Poaceae</taxon>
        <taxon>PACMAD clade</taxon>
        <taxon>Panicoideae</taxon>
        <taxon>Panicodae</taxon>
        <taxon>Paniceae</taxon>
        <taxon>Panicinae</taxon>
        <taxon>Panicum</taxon>
        <taxon>Panicum sect. Hiantes</taxon>
    </lineage>
</organism>
<reference evidence="2" key="1">
    <citation type="submission" date="2020-05" db="EMBL/GenBank/DDBJ databases">
        <title>WGS assembly of Panicum virgatum.</title>
        <authorList>
            <person name="Lovell J.T."/>
            <person name="Jenkins J."/>
            <person name="Shu S."/>
            <person name="Juenger T.E."/>
            <person name="Schmutz J."/>
        </authorList>
    </citation>
    <scope>NUCLEOTIDE SEQUENCE</scope>
    <source>
        <strain evidence="2">AP13</strain>
    </source>
</reference>